<comment type="caution">
    <text evidence="10">The sequence shown here is derived from an EMBL/GenBank/DDBJ whole genome shotgun (WGS) entry which is preliminary data.</text>
</comment>
<reference evidence="11" key="1">
    <citation type="journal article" date="2019" name="Int. J. Syst. Evol. Microbiol.">
        <title>The Global Catalogue of Microorganisms (GCM) 10K type strain sequencing project: providing services to taxonomists for standard genome sequencing and annotation.</title>
        <authorList>
            <consortium name="The Broad Institute Genomics Platform"/>
            <consortium name="The Broad Institute Genome Sequencing Center for Infectious Disease"/>
            <person name="Wu L."/>
            <person name="Ma J."/>
        </authorList>
    </citation>
    <scope>NUCLEOTIDE SEQUENCE [LARGE SCALE GENOMIC DNA]</scope>
    <source>
        <strain evidence="11">JCM 18720</strain>
    </source>
</reference>
<dbReference type="InterPro" id="IPR030923">
    <property type="entry name" value="LptG"/>
</dbReference>
<organism evidence="10 11">
    <name type="scientific">Ferrimonas gelatinilytica</name>
    <dbReference type="NCBI Taxonomy" id="1255257"/>
    <lineage>
        <taxon>Bacteria</taxon>
        <taxon>Pseudomonadati</taxon>
        <taxon>Pseudomonadota</taxon>
        <taxon>Gammaproteobacteria</taxon>
        <taxon>Alteromonadales</taxon>
        <taxon>Ferrimonadaceae</taxon>
        <taxon>Ferrimonas</taxon>
    </lineage>
</organism>
<evidence type="ECO:0000256" key="5">
    <source>
        <dbReference type="ARBA" id="ARBA00022692"/>
    </source>
</evidence>
<evidence type="ECO:0000256" key="8">
    <source>
        <dbReference type="ARBA" id="ARBA00026081"/>
    </source>
</evidence>
<comment type="subcellular location">
    <subcellularLocation>
        <location evidence="2">Cell membrane</location>
        <topology evidence="2">Multi-pass membrane protein</topology>
    </subcellularLocation>
</comment>
<keyword evidence="7 9" id="KW-0472">Membrane</keyword>
<keyword evidence="6 9" id="KW-1133">Transmembrane helix</keyword>
<comment type="function">
    <text evidence="1">Part of the ABC transporter complex LptBFG involved in the translocation of lipopolysaccharide (LPS) from the inner membrane to the outer membrane.</text>
</comment>
<feature type="transmembrane region" description="Helical" evidence="9">
    <location>
        <begin position="65"/>
        <end position="84"/>
    </location>
</feature>
<evidence type="ECO:0000256" key="6">
    <source>
        <dbReference type="ARBA" id="ARBA00022989"/>
    </source>
</evidence>
<dbReference type="NCBIfam" id="TIGR04408">
    <property type="entry name" value="LptG_lptG"/>
    <property type="match status" value="1"/>
</dbReference>
<protein>
    <submittedName>
        <fullName evidence="10">LPS export ABC transporter permease LptG</fullName>
    </submittedName>
</protein>
<gene>
    <name evidence="10" type="primary">lptG</name>
    <name evidence="10" type="ORF">GCM10025772_13410</name>
</gene>
<feature type="transmembrane region" description="Helical" evidence="9">
    <location>
        <begin position="273"/>
        <end position="291"/>
    </location>
</feature>
<evidence type="ECO:0000256" key="2">
    <source>
        <dbReference type="ARBA" id="ARBA00004651"/>
    </source>
</evidence>
<keyword evidence="5 9" id="KW-0812">Transmembrane</keyword>
<proteinExistence type="inferred from homology"/>
<dbReference type="Proteomes" id="UP001501600">
    <property type="component" value="Unassembled WGS sequence"/>
</dbReference>
<evidence type="ECO:0000256" key="9">
    <source>
        <dbReference type="SAM" id="Phobius"/>
    </source>
</evidence>
<keyword evidence="4" id="KW-1003">Cell membrane</keyword>
<dbReference type="InterPro" id="IPR005495">
    <property type="entry name" value="LptG/LptF_permease"/>
</dbReference>
<dbReference type="Pfam" id="PF03739">
    <property type="entry name" value="LptF_LptG"/>
    <property type="match status" value="1"/>
</dbReference>
<feature type="transmembrane region" description="Helical" evidence="9">
    <location>
        <begin position="104"/>
        <end position="123"/>
    </location>
</feature>
<accession>A0ABP9S240</accession>
<comment type="similarity">
    <text evidence="3">Belongs to the LptF/LptG family.</text>
</comment>
<evidence type="ECO:0000256" key="1">
    <source>
        <dbReference type="ARBA" id="ARBA00002265"/>
    </source>
</evidence>
<dbReference type="PANTHER" id="PTHR33529">
    <property type="entry name" value="SLR0882 PROTEIN-RELATED"/>
    <property type="match status" value="1"/>
</dbReference>
<keyword evidence="11" id="KW-1185">Reference proteome</keyword>
<evidence type="ECO:0000256" key="4">
    <source>
        <dbReference type="ARBA" id="ARBA00022475"/>
    </source>
</evidence>
<sequence length="353" mass="39337">MIRILDMYIARTIVSTSALCLLVLTGLSSLIKFVDQLRLVGRGDMTTWDVVLYVFFLIPRDIEMFFPIAAMLGCLIGMGMLASSSELVVMQAAGLSRLNIAGSVMKTAIPLMILAMLLGEYVAPVSEQTARELRAQKTSGGSLISARSGTWAKDGDLFVNITEVREADKLNGVTIYDFDDNTLRHITYAEQAHFDNRAWQLTGVTKTEFSDTRVERTSQEWERWQSSLTPDKLQVVTVKPEALSIKGLFGYLDYLEANRQDTTRYELALWRKFAQPVTVGVMMMLGLSFIFGPLRSVTMGARVLLGVITGFTFYLSNEIFGPMSLVMGLPVFLGAFLPSLLFASAAFWLLKRR</sequence>
<comment type="subunit">
    <text evidence="8">Component of the lipopolysaccharide transport and assembly complex. The LptBFG transporter is composed of two ATP-binding proteins (LptB) and two transmembrane proteins (LptF and LptG).</text>
</comment>
<evidence type="ECO:0000313" key="10">
    <source>
        <dbReference type="EMBL" id="GAA5189923.1"/>
    </source>
</evidence>
<evidence type="ECO:0000313" key="11">
    <source>
        <dbReference type="Proteomes" id="UP001501600"/>
    </source>
</evidence>
<feature type="transmembrane region" description="Helical" evidence="9">
    <location>
        <begin position="327"/>
        <end position="350"/>
    </location>
</feature>
<evidence type="ECO:0000256" key="3">
    <source>
        <dbReference type="ARBA" id="ARBA00007725"/>
    </source>
</evidence>
<evidence type="ECO:0000256" key="7">
    <source>
        <dbReference type="ARBA" id="ARBA00023136"/>
    </source>
</evidence>
<dbReference type="EMBL" id="BAABLF010000007">
    <property type="protein sequence ID" value="GAA5189923.1"/>
    <property type="molecule type" value="Genomic_DNA"/>
</dbReference>
<dbReference type="PANTHER" id="PTHR33529:SF2">
    <property type="entry name" value="LIPOPOLYSACCHARIDE EXPORT SYSTEM PERMEASE PROTEIN LPTG"/>
    <property type="match status" value="1"/>
</dbReference>
<feature type="transmembrane region" description="Helical" evidence="9">
    <location>
        <begin position="297"/>
        <end position="315"/>
    </location>
</feature>
<name>A0ABP9S240_9GAMM</name>